<keyword evidence="2" id="KW-1185">Reference proteome</keyword>
<dbReference type="GO" id="GO:0016787">
    <property type="term" value="F:hydrolase activity"/>
    <property type="evidence" value="ECO:0007669"/>
    <property type="project" value="UniProtKB-KW"/>
</dbReference>
<protein>
    <submittedName>
        <fullName evidence="1">SGNH/GDSL hydrolase family protein</fullName>
    </submittedName>
</protein>
<dbReference type="RefSeq" id="WP_200586442.1">
    <property type="nucleotide sequence ID" value="NZ_JAEHFY010000015.1"/>
</dbReference>
<keyword evidence="1" id="KW-0378">Hydrolase</keyword>
<dbReference type="Proteomes" id="UP000660024">
    <property type="component" value="Unassembled WGS sequence"/>
</dbReference>
<dbReference type="PANTHER" id="PTHR30383:SF28">
    <property type="entry name" value="LIPASE_ACYLHYDROLASE"/>
    <property type="match status" value="1"/>
</dbReference>
<dbReference type="Gene3D" id="3.40.50.1110">
    <property type="entry name" value="SGNH hydrolase"/>
    <property type="match status" value="1"/>
</dbReference>
<evidence type="ECO:0000313" key="2">
    <source>
        <dbReference type="Proteomes" id="UP000660024"/>
    </source>
</evidence>
<accession>A0ABS1BLG6</accession>
<evidence type="ECO:0000313" key="1">
    <source>
        <dbReference type="EMBL" id="MBK0383586.1"/>
    </source>
</evidence>
<dbReference type="InterPro" id="IPR051532">
    <property type="entry name" value="Ester_Hydrolysis_Enzymes"/>
</dbReference>
<dbReference type="PANTHER" id="PTHR30383">
    <property type="entry name" value="THIOESTERASE 1/PROTEASE 1/LYSOPHOSPHOLIPASE L1"/>
    <property type="match status" value="1"/>
</dbReference>
<dbReference type="EMBL" id="JAEHFY010000015">
    <property type="protein sequence ID" value="MBK0383586.1"/>
    <property type="molecule type" value="Genomic_DNA"/>
</dbReference>
<proteinExistence type="predicted"/>
<comment type="caution">
    <text evidence="1">The sequence shown here is derived from an EMBL/GenBank/DDBJ whole genome shotgun (WGS) entry which is preliminary data.</text>
</comment>
<gene>
    <name evidence="1" type="ORF">I5M32_11515</name>
</gene>
<sequence>MKKLSSLKFLLFIIFYLLIQISVQGQTNKEALISASQAGAMPLYFNVKESSTPILDTGTVNYKEEFIIRTGLPNFFYKARLKDSLRIGFIGGSITRGDNMYRNQTAKYIQSLFPKTPMIGLNAGISGTGSDLGACRVHDQLLVYKPDLVFIEFAVNGANPQGIEGIIRQIRKFDATIDICLIYTISEGQAEQYFSGNMPKSVERLEKIANHYEIPSVHLGLSIGFLQANYSLIWKGNPDNAKDVIVFSKDGLHPTTAGGTLYAAAIARAMNAMKTQKSTSIIKCNIPNPLYEDNWEDAKMLDPKAFAVFDDKWSIIDPIKTKNINEFKPWFPYVIKADQAGASFSFKFKGTVFGIFDIGGPEVGQLVITIDGEKQVCNRFNKYCNNRYRGQYITFKVPDGEHEIKFEIDSKIPDKAEILGENQLIDLQKNKEKYNQSVIYLGKILIKGSSLKSN</sequence>
<dbReference type="InterPro" id="IPR036514">
    <property type="entry name" value="SGNH_hydro_sf"/>
</dbReference>
<dbReference type="Gene3D" id="2.60.120.260">
    <property type="entry name" value="Galactose-binding domain-like"/>
    <property type="match status" value="1"/>
</dbReference>
<reference evidence="1 2" key="1">
    <citation type="submission" date="2020-12" db="EMBL/GenBank/DDBJ databases">
        <title>Bacterial novel species Pedobacter sp. SD-b isolated from soil.</title>
        <authorList>
            <person name="Jung H.-Y."/>
        </authorList>
    </citation>
    <scope>NUCLEOTIDE SEQUENCE [LARGE SCALE GENOMIC DNA]</scope>
    <source>
        <strain evidence="1 2">SD-b</strain>
    </source>
</reference>
<organism evidence="1 2">
    <name type="scientific">Pedobacter segetis</name>
    <dbReference type="NCBI Taxonomy" id="2793069"/>
    <lineage>
        <taxon>Bacteria</taxon>
        <taxon>Pseudomonadati</taxon>
        <taxon>Bacteroidota</taxon>
        <taxon>Sphingobacteriia</taxon>
        <taxon>Sphingobacteriales</taxon>
        <taxon>Sphingobacteriaceae</taxon>
        <taxon>Pedobacter</taxon>
    </lineage>
</organism>
<dbReference type="SUPFAM" id="SSF52266">
    <property type="entry name" value="SGNH hydrolase"/>
    <property type="match status" value="1"/>
</dbReference>
<name>A0ABS1BLG6_9SPHI</name>
<dbReference type="CDD" id="cd00229">
    <property type="entry name" value="SGNH_hydrolase"/>
    <property type="match status" value="1"/>
</dbReference>